<sequence>MKTIIFILTVFLTVTSTAQQSTSPYEWNWVKDGIWLGAGLGGSAYGLMLIQDKEDLTMAELNALNKEDISSINRWAAGYSSENASSISDIPFAISFAAPLALLFNDNINDHTGQYVGMYLESLSTTAALFSITAGLVDKSRPYVYDENLDTDRRLRNNGQRSFYSGHVAASAAATFFAAKVYSDFYPDAEGKFFIWAAATVVPATVGYYRIKAGQHFLTDVLLGFGLGAATGILVPELHKTKDASLRVSPTAGRNFLGDDYTGLAMSYSF</sequence>
<evidence type="ECO:0000313" key="4">
    <source>
        <dbReference type="EMBL" id="TDU34495.1"/>
    </source>
</evidence>
<feature type="chain" id="PRO_5020928814" evidence="2">
    <location>
        <begin position="19"/>
        <end position="270"/>
    </location>
</feature>
<keyword evidence="2" id="KW-0732">Signal</keyword>
<gene>
    <name evidence="4" type="ORF">BXY82_2820</name>
</gene>
<feature type="transmembrane region" description="Helical" evidence="1">
    <location>
        <begin position="217"/>
        <end position="235"/>
    </location>
</feature>
<dbReference type="Gene3D" id="1.20.144.10">
    <property type="entry name" value="Phosphatidic acid phosphatase type 2/haloperoxidase"/>
    <property type="match status" value="1"/>
</dbReference>
<dbReference type="SUPFAM" id="SSF48317">
    <property type="entry name" value="Acid phosphatase/Vanadium-dependent haloperoxidase"/>
    <property type="match status" value="1"/>
</dbReference>
<protein>
    <submittedName>
        <fullName evidence="4">PAP2 superfamily protein</fullName>
    </submittedName>
</protein>
<organism evidence="4 5">
    <name type="scientific">Gelidibacter sediminis</name>
    <dbReference type="NCBI Taxonomy" id="1608710"/>
    <lineage>
        <taxon>Bacteria</taxon>
        <taxon>Pseudomonadati</taxon>
        <taxon>Bacteroidota</taxon>
        <taxon>Flavobacteriia</taxon>
        <taxon>Flavobacteriales</taxon>
        <taxon>Flavobacteriaceae</taxon>
        <taxon>Gelidibacter</taxon>
    </lineage>
</organism>
<evidence type="ECO:0000256" key="2">
    <source>
        <dbReference type="SAM" id="SignalP"/>
    </source>
</evidence>
<keyword evidence="1" id="KW-0812">Transmembrane</keyword>
<keyword evidence="1" id="KW-1133">Transmembrane helix</keyword>
<dbReference type="EMBL" id="SOBW01000009">
    <property type="protein sequence ID" value="TDU34495.1"/>
    <property type="molecule type" value="Genomic_DNA"/>
</dbReference>
<evidence type="ECO:0000256" key="1">
    <source>
        <dbReference type="SAM" id="Phobius"/>
    </source>
</evidence>
<evidence type="ECO:0000313" key="5">
    <source>
        <dbReference type="Proteomes" id="UP000294689"/>
    </source>
</evidence>
<feature type="domain" description="Phosphatidic acid phosphatase type 2/haloperoxidase" evidence="3">
    <location>
        <begin position="119"/>
        <end position="241"/>
    </location>
</feature>
<feature type="signal peptide" evidence="2">
    <location>
        <begin position="1"/>
        <end position="18"/>
    </location>
</feature>
<dbReference type="InterPro" id="IPR036938">
    <property type="entry name" value="PAP2/HPO_sf"/>
</dbReference>
<feature type="transmembrane region" description="Helical" evidence="1">
    <location>
        <begin position="163"/>
        <end position="181"/>
    </location>
</feature>
<dbReference type="Pfam" id="PF01569">
    <property type="entry name" value="PAP2"/>
    <property type="match status" value="1"/>
</dbReference>
<keyword evidence="1" id="KW-0472">Membrane</keyword>
<keyword evidence="5" id="KW-1185">Reference proteome</keyword>
<dbReference type="RefSeq" id="WP_133758822.1">
    <property type="nucleotide sequence ID" value="NZ_SOBW01000009.1"/>
</dbReference>
<reference evidence="4 5" key="1">
    <citation type="submission" date="2019-03" db="EMBL/GenBank/DDBJ databases">
        <title>Genomic Encyclopedia of Archaeal and Bacterial Type Strains, Phase II (KMG-II): from individual species to whole genera.</title>
        <authorList>
            <person name="Goeker M."/>
        </authorList>
    </citation>
    <scope>NUCLEOTIDE SEQUENCE [LARGE SCALE GENOMIC DNA]</scope>
    <source>
        <strain evidence="4 5">DSM 28135</strain>
    </source>
</reference>
<name>A0A4R7PJB8_9FLAO</name>
<dbReference type="InterPro" id="IPR000326">
    <property type="entry name" value="PAP2/HPO"/>
</dbReference>
<proteinExistence type="predicted"/>
<dbReference type="AlphaFoldDB" id="A0A4R7PJB8"/>
<evidence type="ECO:0000259" key="3">
    <source>
        <dbReference type="Pfam" id="PF01569"/>
    </source>
</evidence>
<feature type="transmembrane region" description="Helical" evidence="1">
    <location>
        <begin position="193"/>
        <end position="210"/>
    </location>
</feature>
<accession>A0A4R7PJB8</accession>
<dbReference type="OrthoDB" id="9806134at2"/>
<dbReference type="Proteomes" id="UP000294689">
    <property type="component" value="Unassembled WGS sequence"/>
</dbReference>
<comment type="caution">
    <text evidence="4">The sequence shown here is derived from an EMBL/GenBank/DDBJ whole genome shotgun (WGS) entry which is preliminary data.</text>
</comment>